<dbReference type="PANTHER" id="PTHR12197:SF298">
    <property type="entry name" value="HISTONE-LYSINE N-METHYLTRANSFERASE ATXR4"/>
    <property type="match status" value="1"/>
</dbReference>
<name>A0A1P8BD47_ARATH</name>
<evidence type="ECO:0000313" key="3">
    <source>
        <dbReference type="Proteomes" id="UP000006548"/>
    </source>
</evidence>
<dbReference type="ExpressionAtlas" id="A0A1P8BD47">
    <property type="expression patterns" value="baseline and differential"/>
</dbReference>
<keyword evidence="3" id="KW-1185">Reference proteome</keyword>
<dbReference type="EMBL" id="CP002688">
    <property type="protein sequence ID" value="ANM69514.1"/>
    <property type="molecule type" value="Genomic_DNA"/>
</dbReference>
<evidence type="ECO:0000313" key="4">
    <source>
        <dbReference type="TAIR" id="AT5G06620"/>
    </source>
</evidence>
<dbReference type="AlphaFoldDB" id="A0A1P8BD47"/>
<sequence>MSRLALNRYSRCFSRLKTLTTPLFFSSSAASNRDGDYQIGPPPIRVGLTESAGRAVFATRKIGAGDLIHTAKPVVACPSLLKLDSVCYLCLKKLMGSAKFEDRGVSYCSQECQENSKGFLDVETRADWSSFDDYCRTHNFKYPLMVKRLCCMIISGARPADCLDILQPAVLSSEMISKIEDGYGLLWNAFRKANFKDDDVACILRAIFYIKSILSPTFCFLLSLCYLQFLTSRSSDKTMVYGYTRSDSYQCISY</sequence>
<dbReference type="TAIR" id="AT5G06620">
    <property type="gene designation" value="SDG38"/>
</dbReference>
<dbReference type="GeneID" id="830550"/>
<reference evidence="3" key="2">
    <citation type="journal article" date="2017" name="Plant J.">
        <title>Araport11: a complete reannotation of the Arabidopsis thaliana reference genome.</title>
        <authorList>
            <person name="Cheng C.Y."/>
            <person name="Krishnakumar V."/>
            <person name="Chan A.P."/>
            <person name="Thibaud-Nissen F."/>
            <person name="Schobel S."/>
            <person name="Town C.D."/>
        </authorList>
    </citation>
    <scope>GENOME REANNOTATION</scope>
    <source>
        <strain evidence="3">cv. Columbia</strain>
    </source>
</reference>
<evidence type="ECO:0000313" key="1">
    <source>
        <dbReference type="Araport" id="AT5G06620"/>
    </source>
</evidence>
<proteinExistence type="evidence at protein level"/>
<evidence type="ECO:0000313" key="2">
    <source>
        <dbReference type="EMBL" id="ANM69514.1"/>
    </source>
</evidence>
<dbReference type="RefSeq" id="NP_001331184.1">
    <property type="nucleotide sequence ID" value="NM_001342888.1"/>
</dbReference>
<organism evidence="2 3">
    <name type="scientific">Arabidopsis thaliana</name>
    <name type="common">Mouse-ear cress</name>
    <dbReference type="NCBI Taxonomy" id="3702"/>
    <lineage>
        <taxon>Eukaryota</taxon>
        <taxon>Viridiplantae</taxon>
        <taxon>Streptophyta</taxon>
        <taxon>Embryophyta</taxon>
        <taxon>Tracheophyta</taxon>
        <taxon>Spermatophyta</taxon>
        <taxon>Magnoliopsida</taxon>
        <taxon>eudicotyledons</taxon>
        <taxon>Gunneridae</taxon>
        <taxon>Pentapetalae</taxon>
        <taxon>rosids</taxon>
        <taxon>malvids</taxon>
        <taxon>Brassicales</taxon>
        <taxon>Brassicaceae</taxon>
        <taxon>Camelineae</taxon>
        <taxon>Arabidopsis</taxon>
    </lineage>
</organism>
<evidence type="ECO:0007829" key="5">
    <source>
        <dbReference type="PeptideAtlas" id="A0A1P8BD47"/>
    </source>
</evidence>
<gene>
    <name evidence="2 4" type="primary">SDG38</name>
    <name evidence="2" type="synonym">ATXR4</name>
    <name evidence="2" type="synonym">SET domain protein 38</name>
    <name evidence="1 2" type="ordered locus">At5g06620</name>
    <name evidence="2" type="ORF">F15M7.15</name>
    <name evidence="2" type="ORF">F15M7_15</name>
</gene>
<dbReference type="Araport" id="AT5G06620"/>
<accession>A0A1P8BD47</accession>
<dbReference type="InterPro" id="IPR050869">
    <property type="entry name" value="H3K4_H4K5_MeTrfase"/>
</dbReference>
<keyword evidence="5 6" id="KW-1267">Proteomics identification</keyword>
<protein>
    <submittedName>
        <fullName evidence="2">SET domain protein 38</fullName>
    </submittedName>
</protein>
<evidence type="ECO:0007829" key="6">
    <source>
        <dbReference type="ProteomicsDB" id="A0A1P8BD47"/>
    </source>
</evidence>
<dbReference type="Proteomes" id="UP000006548">
    <property type="component" value="Chromosome 5"/>
</dbReference>
<reference evidence="2 3" key="1">
    <citation type="journal article" date="2000" name="Nature">
        <title>Sequence and analysis of chromosome 5 of the plant Arabidopsis thaliana.</title>
        <authorList>
            <consortium name="Kazusa DNA Research Institute"/>
            <consortium name="Cold Spring Harbor and Washington University in St Louis Sequencing Consortium"/>
            <consortium name="European Union Arabidopsis Genome Sequencing Consortium"/>
            <person name="Tabata S."/>
            <person name="Kaneko T."/>
            <person name="Nakamura Y."/>
            <person name="Kotani H."/>
            <person name="Kato T."/>
            <person name="Asamizu E."/>
            <person name="Miyajima N."/>
            <person name="Sasamoto S."/>
            <person name="Kimura T."/>
            <person name="Hosouchi T."/>
            <person name="Kawashima K."/>
            <person name="Kohara M."/>
            <person name="Matsumoto M."/>
            <person name="Matsuno A."/>
            <person name="Muraki A."/>
            <person name="Nakayama S."/>
            <person name="Nakazaki N."/>
            <person name="Naruo K."/>
            <person name="Okumura S."/>
            <person name="Shinpo S."/>
            <person name="Takeuchi C."/>
            <person name="Wada T."/>
            <person name="Watanabe A."/>
            <person name="Yamada M."/>
            <person name="Yasuda M."/>
            <person name="Sato S."/>
            <person name="de la Bastide M."/>
            <person name="Huang E."/>
            <person name="Spiegel L."/>
            <person name="Gnoj L."/>
            <person name="O'Shaughnessy A."/>
            <person name="Preston R."/>
            <person name="Habermann K."/>
            <person name="Murray J."/>
            <person name="Johnson D."/>
            <person name="Rohlfing T."/>
            <person name="Nelson J."/>
            <person name="Stoneking T."/>
            <person name="Pepin K."/>
            <person name="Spieth J."/>
            <person name="Sekhon M."/>
            <person name="Armstrong J."/>
            <person name="Becker M."/>
            <person name="Belter E."/>
            <person name="Cordum H."/>
            <person name="Cordes M."/>
            <person name="Courtney L."/>
            <person name="Courtney W."/>
            <person name="Dante M."/>
            <person name="Du H."/>
            <person name="Edwards J."/>
            <person name="Fryman J."/>
            <person name="Haakensen B."/>
            <person name="Lamar E."/>
            <person name="Latreille P."/>
            <person name="Leonard S."/>
            <person name="Meyer R."/>
            <person name="Mulvaney E."/>
            <person name="Ozersky P."/>
            <person name="Riley A."/>
            <person name="Strowmatt C."/>
            <person name="Wagner-McPherson C."/>
            <person name="Wollam A."/>
            <person name="Yoakum M."/>
            <person name="Bell M."/>
            <person name="Dedhia N."/>
            <person name="Parnell L."/>
            <person name="Shah R."/>
            <person name="Rodriguez M."/>
            <person name="See L.H."/>
            <person name="Vil D."/>
            <person name="Baker J."/>
            <person name="Kirchoff K."/>
            <person name="Toth K."/>
            <person name="King L."/>
            <person name="Bahret A."/>
            <person name="Miller B."/>
            <person name="Marra M."/>
            <person name="Martienssen R."/>
            <person name="McCombie W.R."/>
            <person name="Wilson R.K."/>
            <person name="Murphy G."/>
            <person name="Bancroft I."/>
            <person name="Volckaert G."/>
            <person name="Wambutt R."/>
            <person name="Dusterhoft A."/>
            <person name="Stiekema W."/>
            <person name="Pohl T."/>
            <person name="Entian K.D."/>
            <person name="Terryn N."/>
            <person name="Hartley N."/>
            <person name="Bent E."/>
            <person name="Johnson S."/>
            <person name="Langham S.A."/>
            <person name="McCullagh B."/>
            <person name="Robben J."/>
            <person name="Grymonprez B."/>
            <person name="Zimmermann W."/>
            <person name="Ramsperger U."/>
            <person name="Wedler H."/>
            <person name="Balke K."/>
            <person name="Wedler E."/>
            <person name="Peters S."/>
            <person name="van Staveren M."/>
            <person name="Dirkse W."/>
            <person name="Mooijman P."/>
            <person name="Lankhorst R.K."/>
            <person name="Weitzenegger T."/>
            <person name="Bothe G."/>
            <person name="Rose M."/>
            <person name="Hauf J."/>
            <person name="Berneiser S."/>
            <person name="Hempel S."/>
            <person name="Feldpausch M."/>
            <person name="Lamberth S."/>
            <person name="Villarroel R."/>
            <person name="Gielen J."/>
            <person name="Ardiles W."/>
            <person name="Bents O."/>
            <person name="Lemcke K."/>
            <person name="Kolesov G."/>
            <person name="Mayer K."/>
            <person name="Rudd S."/>
            <person name="Schoof H."/>
            <person name="Schueller C."/>
            <person name="Zaccaria P."/>
            <person name="Mewes H.W."/>
            <person name="Bevan M."/>
            <person name="Fransz P."/>
        </authorList>
    </citation>
    <scope>NUCLEOTIDE SEQUENCE [LARGE SCALE GENOMIC DNA]</scope>
    <source>
        <strain evidence="3">cv. Columbia</strain>
    </source>
</reference>
<dbReference type="PANTHER" id="PTHR12197">
    <property type="entry name" value="HISTONE-LYSINE N-METHYLTRANSFERASE SMYD"/>
    <property type="match status" value="1"/>
</dbReference>
<dbReference type="SUPFAM" id="SSF82199">
    <property type="entry name" value="SET domain"/>
    <property type="match status" value="1"/>
</dbReference>
<dbReference type="InterPro" id="IPR046341">
    <property type="entry name" value="SET_dom_sf"/>
</dbReference>